<dbReference type="FunFam" id="3.30.420.10:FF:000034">
    <property type="entry name" value="3'-5' exoribonuclease 1"/>
    <property type="match status" value="1"/>
</dbReference>
<dbReference type="GO" id="GO:0000175">
    <property type="term" value="F:3'-5'-RNA exonuclease activity"/>
    <property type="evidence" value="ECO:0007669"/>
    <property type="project" value="InterPro"/>
</dbReference>
<organism evidence="6 8">
    <name type="scientific">Adineta steineri</name>
    <dbReference type="NCBI Taxonomy" id="433720"/>
    <lineage>
        <taxon>Eukaryota</taxon>
        <taxon>Metazoa</taxon>
        <taxon>Spiralia</taxon>
        <taxon>Gnathifera</taxon>
        <taxon>Rotifera</taxon>
        <taxon>Eurotatoria</taxon>
        <taxon>Bdelloidea</taxon>
        <taxon>Adinetida</taxon>
        <taxon>Adinetidae</taxon>
        <taxon>Adineta</taxon>
    </lineage>
</organism>
<dbReference type="GO" id="GO:0005730">
    <property type="term" value="C:nucleolus"/>
    <property type="evidence" value="ECO:0007669"/>
    <property type="project" value="TreeGrafter"/>
</dbReference>
<keyword evidence="3" id="KW-0269">Exonuclease</keyword>
<sequence length="354" mass="40730">MASANNTTQNENASITPKKSSKSSKEHTYDLDWIRNTNAKPFLSDSSHVLKKPITDHGCQKRLSKYNGVVNRMTSDQVNDELQKRQLPTNGEIEIRRLRLKHYYKAQLTFGCENPFQMIEQHFEYIAVVDFEATCNHNQGNNYPHEIIEFPIVLINVQQRMIVDKFQSYCRPTINPILSNFCTELTGIEQHQVDSAPTFPEVLRNAETWLNERHLLSSNKRKCGFATDGPWDFAKFLRMQCGFSSISYPRWAKKWINVRKEFSSFYAVQRCGISKMLQSLGLVFDGRNHSGLDDSINIARITIELMKDGCVLLLNDGVRAADPKFIDLNSVSHELQNLNEDEAKHNDNLVILDR</sequence>
<keyword evidence="2" id="KW-0378">Hydrolase</keyword>
<protein>
    <recommendedName>
        <fullName evidence="5">Exonuclease domain-containing protein</fullName>
    </recommendedName>
</protein>
<evidence type="ECO:0000256" key="3">
    <source>
        <dbReference type="ARBA" id="ARBA00022839"/>
    </source>
</evidence>
<proteinExistence type="predicted"/>
<evidence type="ECO:0000313" key="7">
    <source>
        <dbReference type="EMBL" id="CAF3597597.1"/>
    </source>
</evidence>
<dbReference type="Proteomes" id="UP000663860">
    <property type="component" value="Unassembled WGS sequence"/>
</dbReference>
<feature type="region of interest" description="Disordered" evidence="4">
    <location>
        <begin position="1"/>
        <end position="23"/>
    </location>
</feature>
<dbReference type="InterPro" id="IPR013520">
    <property type="entry name" value="Ribonucl_H"/>
</dbReference>
<dbReference type="SUPFAM" id="SSF53098">
    <property type="entry name" value="Ribonuclease H-like"/>
    <property type="match status" value="1"/>
</dbReference>
<dbReference type="EMBL" id="CAJOBB010000176">
    <property type="protein sequence ID" value="CAF3597597.1"/>
    <property type="molecule type" value="Genomic_DNA"/>
</dbReference>
<evidence type="ECO:0000313" key="8">
    <source>
        <dbReference type="Proteomes" id="UP000663860"/>
    </source>
</evidence>
<keyword evidence="1" id="KW-0540">Nuclease</keyword>
<dbReference type="Pfam" id="PF00929">
    <property type="entry name" value="RNase_T"/>
    <property type="match status" value="1"/>
</dbReference>
<accession>A0A813PR09</accession>
<evidence type="ECO:0000259" key="5">
    <source>
        <dbReference type="SMART" id="SM00479"/>
    </source>
</evidence>
<comment type="caution">
    <text evidence="6">The sequence shown here is derived from an EMBL/GenBank/DDBJ whole genome shotgun (WGS) entry which is preliminary data.</text>
</comment>
<dbReference type="GO" id="GO:0005737">
    <property type="term" value="C:cytoplasm"/>
    <property type="evidence" value="ECO:0007669"/>
    <property type="project" value="TreeGrafter"/>
</dbReference>
<dbReference type="InterPro" id="IPR012337">
    <property type="entry name" value="RNaseH-like_sf"/>
</dbReference>
<dbReference type="InterPro" id="IPR051274">
    <property type="entry name" value="3-5_Exoribonuclease"/>
</dbReference>
<dbReference type="SMART" id="SM00479">
    <property type="entry name" value="EXOIII"/>
    <property type="match status" value="1"/>
</dbReference>
<dbReference type="InterPro" id="IPR036361">
    <property type="entry name" value="SAP_dom_sf"/>
</dbReference>
<feature type="domain" description="Exonuclease" evidence="5">
    <location>
        <begin position="125"/>
        <end position="311"/>
    </location>
</feature>
<dbReference type="GO" id="GO:0003676">
    <property type="term" value="F:nucleic acid binding"/>
    <property type="evidence" value="ECO:0007669"/>
    <property type="project" value="InterPro"/>
</dbReference>
<dbReference type="Gene3D" id="3.30.420.10">
    <property type="entry name" value="Ribonuclease H-like superfamily/Ribonuclease H"/>
    <property type="match status" value="1"/>
</dbReference>
<feature type="compositionally biased region" description="Polar residues" evidence="4">
    <location>
        <begin position="1"/>
        <end position="17"/>
    </location>
</feature>
<dbReference type="InterPro" id="IPR036397">
    <property type="entry name" value="RNaseH_sf"/>
</dbReference>
<dbReference type="AlphaFoldDB" id="A0A813PR09"/>
<dbReference type="PANTHER" id="PTHR23044:SF61">
    <property type="entry name" value="3'-5' EXORIBONUCLEASE 1-RELATED"/>
    <property type="match status" value="1"/>
</dbReference>
<evidence type="ECO:0000256" key="4">
    <source>
        <dbReference type="SAM" id="MobiDB-lite"/>
    </source>
</evidence>
<name>A0A813PR09_9BILA</name>
<gene>
    <name evidence="6" type="ORF">IZO911_LOCUS4329</name>
    <name evidence="7" type="ORF">KXQ929_LOCUS4957</name>
</gene>
<dbReference type="Gene3D" id="1.10.720.30">
    <property type="entry name" value="SAP domain"/>
    <property type="match status" value="1"/>
</dbReference>
<evidence type="ECO:0000256" key="1">
    <source>
        <dbReference type="ARBA" id="ARBA00022722"/>
    </source>
</evidence>
<evidence type="ECO:0000313" key="6">
    <source>
        <dbReference type="EMBL" id="CAF0754137.1"/>
    </source>
</evidence>
<dbReference type="InterPro" id="IPR047201">
    <property type="entry name" value="ERI-1_3'hExo-like"/>
</dbReference>
<dbReference type="CDD" id="cd06133">
    <property type="entry name" value="ERI-1_3'hExo_like"/>
    <property type="match status" value="1"/>
</dbReference>
<evidence type="ECO:0000256" key="2">
    <source>
        <dbReference type="ARBA" id="ARBA00022801"/>
    </source>
</evidence>
<reference evidence="6" key="1">
    <citation type="submission" date="2021-02" db="EMBL/GenBank/DDBJ databases">
        <authorList>
            <person name="Nowell W R."/>
        </authorList>
    </citation>
    <scope>NUCLEOTIDE SEQUENCE</scope>
</reference>
<dbReference type="EMBL" id="CAJNOE010000024">
    <property type="protein sequence ID" value="CAF0754137.1"/>
    <property type="molecule type" value="Genomic_DNA"/>
</dbReference>
<dbReference type="Proteomes" id="UP000663868">
    <property type="component" value="Unassembled WGS sequence"/>
</dbReference>
<dbReference type="PANTHER" id="PTHR23044">
    <property type="entry name" value="3'-5' EXONUCLEASE ERI1-RELATED"/>
    <property type="match status" value="1"/>
</dbReference>